<dbReference type="EMBL" id="CP014263">
    <property type="protein sequence ID" value="AQG78853.1"/>
    <property type="molecule type" value="Genomic_DNA"/>
</dbReference>
<accession>A0A1P9WU44</accession>
<evidence type="ECO:0000313" key="2">
    <source>
        <dbReference type="Proteomes" id="UP000187941"/>
    </source>
</evidence>
<sequence length="81" mass="9595">MKTTMRLVIDVDRQYKKLFMEVAKVAKAKVQVEEHYLTEDEEDKALFHLMEEGKKEGKLSDAEQTNLRNWLFVERHKKNGA</sequence>
<organism evidence="1 2">
    <name type="scientific">Spirosoma montaniterrae</name>
    <dbReference type="NCBI Taxonomy" id="1178516"/>
    <lineage>
        <taxon>Bacteria</taxon>
        <taxon>Pseudomonadati</taxon>
        <taxon>Bacteroidota</taxon>
        <taxon>Cytophagia</taxon>
        <taxon>Cytophagales</taxon>
        <taxon>Cytophagaceae</taxon>
        <taxon>Spirosoma</taxon>
    </lineage>
</organism>
<dbReference type="STRING" id="1178516.AWR27_05655"/>
<evidence type="ECO:0000313" key="1">
    <source>
        <dbReference type="EMBL" id="AQG78853.1"/>
    </source>
</evidence>
<dbReference type="Proteomes" id="UP000187941">
    <property type="component" value="Chromosome"/>
</dbReference>
<proteinExistence type="predicted"/>
<name>A0A1P9WU44_9BACT</name>
<gene>
    <name evidence="1" type="ORF">AWR27_05655</name>
</gene>
<dbReference type="OrthoDB" id="965037at2"/>
<dbReference type="AlphaFoldDB" id="A0A1P9WU44"/>
<dbReference type="KEGG" id="smon:AWR27_05655"/>
<keyword evidence="2" id="KW-1185">Reference proteome</keyword>
<protein>
    <submittedName>
        <fullName evidence="1">Uncharacterized protein</fullName>
    </submittedName>
</protein>
<reference evidence="1 2" key="1">
    <citation type="submission" date="2016-01" db="EMBL/GenBank/DDBJ databases">
        <authorList>
            <person name="Oliw E.H."/>
        </authorList>
    </citation>
    <scope>NUCLEOTIDE SEQUENCE [LARGE SCALE GENOMIC DNA]</scope>
    <source>
        <strain evidence="1 2">DY10</strain>
    </source>
</reference>